<protein>
    <submittedName>
        <fullName evidence="2">Nucleotidyltransferase family protein</fullName>
    </submittedName>
</protein>
<evidence type="ECO:0000313" key="3">
    <source>
        <dbReference type="Proteomes" id="UP000309992"/>
    </source>
</evidence>
<reference evidence="2 3" key="1">
    <citation type="journal article" date="2015" name="Antonie Van Leeuwenhoek">
        <title>Prauserella endophytica sp. nov., an endophytic actinobacterium isolated from Tamarix taklamakanensis.</title>
        <authorList>
            <person name="Liu J.M."/>
            <person name="Habden X."/>
            <person name="Guo L."/>
            <person name="Tuo L."/>
            <person name="Jiang Z.K."/>
            <person name="Liu S.W."/>
            <person name="Liu X.F."/>
            <person name="Chen L."/>
            <person name="Li R.F."/>
            <person name="Zhang Y.Q."/>
            <person name="Sun C.H."/>
        </authorList>
    </citation>
    <scope>NUCLEOTIDE SEQUENCE [LARGE SCALE GENOMIC DNA]</scope>
    <source>
        <strain evidence="2 3">CGMCC 4.7182</strain>
    </source>
</reference>
<gene>
    <name evidence="2" type="ORF">FCN18_03975</name>
</gene>
<organism evidence="2 3">
    <name type="scientific">Prauserella endophytica</name>
    <dbReference type="NCBI Taxonomy" id="1592324"/>
    <lineage>
        <taxon>Bacteria</taxon>
        <taxon>Bacillati</taxon>
        <taxon>Actinomycetota</taxon>
        <taxon>Actinomycetes</taxon>
        <taxon>Pseudonocardiales</taxon>
        <taxon>Pseudonocardiaceae</taxon>
        <taxon>Prauserella</taxon>
        <taxon>Prauserella coralliicola group</taxon>
    </lineage>
</organism>
<accession>A0ABY2SDJ8</accession>
<comment type="caution">
    <text evidence="2">The sequence shown here is derived from an EMBL/GenBank/DDBJ whole genome shotgun (WGS) entry which is preliminary data.</text>
</comment>
<feature type="region of interest" description="Disordered" evidence="1">
    <location>
        <begin position="1"/>
        <end position="32"/>
    </location>
</feature>
<dbReference type="InterPro" id="IPR039498">
    <property type="entry name" value="NTP_transf_5"/>
</dbReference>
<dbReference type="Proteomes" id="UP000309992">
    <property type="component" value="Unassembled WGS sequence"/>
</dbReference>
<name>A0ABY2SDJ8_9PSEU</name>
<evidence type="ECO:0000256" key="1">
    <source>
        <dbReference type="SAM" id="MobiDB-lite"/>
    </source>
</evidence>
<dbReference type="Pfam" id="PF14907">
    <property type="entry name" value="NTP_transf_5"/>
    <property type="match status" value="1"/>
</dbReference>
<keyword evidence="3" id="KW-1185">Reference proteome</keyword>
<dbReference type="EMBL" id="SWMS01000001">
    <property type="protein sequence ID" value="TKG73713.1"/>
    <property type="molecule type" value="Genomic_DNA"/>
</dbReference>
<sequence length="412" mass="44928">MPRRPAAGSCTSRSGPRTTGIRATAPASPGTARAEAMARRVCGEEHYPATLLAVAGHGLPGAARIFPAEPLGDKAWTALLAAAREHRVLGPLRQAVGEGRLPTRDRQAADARALHRAGLLRVLSLEQALLSLVRLLGEAGIDSRVLKGSAVARLDYREPALRSFIDLDVLVRAADFERAVTTLGTAGLVRTLAEPSPGFDRRFDKGTTLRHAAGYELDLHRTFVLGPWGRLVRLESLWDEGEAFELGGHQLRALSRRNRFLHACYHAALGDWPLRLGSLRDIAEMLRWADPDGAAILSIAREWGIQAVVAAAVADCTRLLGLPANGELTRWAPGYVPTRREVSWLALHTHANKTFAAQALATVRVLPWRDRTAYVRALLLPDAEYVAGRHRSALSRFGYAVREVRRGRAARS</sequence>
<evidence type="ECO:0000313" key="2">
    <source>
        <dbReference type="EMBL" id="TKG73713.1"/>
    </source>
</evidence>
<proteinExistence type="predicted"/>